<dbReference type="Gene3D" id="3.40.50.300">
    <property type="entry name" value="P-loop containing nucleotide triphosphate hydrolases"/>
    <property type="match status" value="2"/>
</dbReference>
<dbReference type="InterPro" id="IPR042197">
    <property type="entry name" value="Apaf_helical"/>
</dbReference>
<dbReference type="Pfam" id="PF00931">
    <property type="entry name" value="NB-ARC"/>
    <property type="match status" value="1"/>
</dbReference>
<feature type="domain" description="Disease resistance N-terminal" evidence="7">
    <location>
        <begin position="11"/>
        <end position="96"/>
    </location>
</feature>
<dbReference type="Pfam" id="PF25019">
    <property type="entry name" value="LRR_R13L1-DRL21"/>
    <property type="match status" value="1"/>
</dbReference>
<proteinExistence type="predicted"/>
<feature type="domain" description="R13L1/DRL21-like LRR repeat region" evidence="8">
    <location>
        <begin position="413"/>
        <end position="489"/>
    </location>
</feature>
<dbReference type="InterPro" id="IPR056789">
    <property type="entry name" value="LRR_R13L1-DRL21"/>
</dbReference>
<protein>
    <recommendedName>
        <fullName evidence="11">Disease resistance protein RGA3</fullName>
    </recommendedName>
</protein>
<evidence type="ECO:0000259" key="6">
    <source>
        <dbReference type="Pfam" id="PF00931"/>
    </source>
</evidence>
<dbReference type="PANTHER" id="PTHR36766:SF47">
    <property type="entry name" value="NB-ARC DOMAIN-CONTAINING PROTEIN"/>
    <property type="match status" value="1"/>
</dbReference>
<dbReference type="Proteomes" id="UP000826271">
    <property type="component" value="Unassembled WGS sequence"/>
</dbReference>
<organism evidence="9 10">
    <name type="scientific">Buddleja alternifolia</name>
    <dbReference type="NCBI Taxonomy" id="168488"/>
    <lineage>
        <taxon>Eukaryota</taxon>
        <taxon>Viridiplantae</taxon>
        <taxon>Streptophyta</taxon>
        <taxon>Embryophyta</taxon>
        <taxon>Tracheophyta</taxon>
        <taxon>Spermatophyta</taxon>
        <taxon>Magnoliopsida</taxon>
        <taxon>eudicotyledons</taxon>
        <taxon>Gunneridae</taxon>
        <taxon>Pentapetalae</taxon>
        <taxon>asterids</taxon>
        <taxon>lamiids</taxon>
        <taxon>Lamiales</taxon>
        <taxon>Scrophulariaceae</taxon>
        <taxon>Buddlejeae</taxon>
        <taxon>Buddleja</taxon>
    </lineage>
</organism>
<feature type="domain" description="NB-ARC" evidence="6">
    <location>
        <begin position="206"/>
        <end position="287"/>
    </location>
</feature>
<evidence type="ECO:0000256" key="1">
    <source>
        <dbReference type="ARBA" id="ARBA00022614"/>
    </source>
</evidence>
<dbReference type="SUPFAM" id="SSF52540">
    <property type="entry name" value="P-loop containing nucleoside triphosphate hydrolases"/>
    <property type="match status" value="1"/>
</dbReference>
<dbReference type="InterPro" id="IPR041118">
    <property type="entry name" value="Rx_N"/>
</dbReference>
<dbReference type="AlphaFoldDB" id="A0AAV6X3P4"/>
<accession>A0AAV6X3P4</accession>
<evidence type="ECO:0000256" key="2">
    <source>
        <dbReference type="ARBA" id="ARBA00022737"/>
    </source>
</evidence>
<evidence type="ECO:0000256" key="5">
    <source>
        <dbReference type="ARBA" id="ARBA00022840"/>
    </source>
</evidence>
<gene>
    <name evidence="9" type="ORF">BUALT_Bualt11G0059700</name>
</gene>
<dbReference type="InterPro" id="IPR002182">
    <property type="entry name" value="NB-ARC"/>
</dbReference>
<dbReference type="GO" id="GO:0005524">
    <property type="term" value="F:ATP binding"/>
    <property type="evidence" value="ECO:0007669"/>
    <property type="project" value="UniProtKB-KW"/>
</dbReference>
<reference evidence="9" key="1">
    <citation type="submission" date="2019-10" db="EMBL/GenBank/DDBJ databases">
        <authorList>
            <person name="Zhang R."/>
            <person name="Pan Y."/>
            <person name="Wang J."/>
            <person name="Ma R."/>
            <person name="Yu S."/>
        </authorList>
    </citation>
    <scope>NUCLEOTIDE SEQUENCE</scope>
    <source>
        <strain evidence="9">LA-IB0</strain>
        <tissue evidence="9">Leaf</tissue>
    </source>
</reference>
<dbReference type="GO" id="GO:0006952">
    <property type="term" value="P:defense response"/>
    <property type="evidence" value="ECO:0007669"/>
    <property type="project" value="UniProtKB-KW"/>
</dbReference>
<dbReference type="SUPFAM" id="SSF52047">
    <property type="entry name" value="RNI-like"/>
    <property type="match status" value="1"/>
</dbReference>
<dbReference type="PANTHER" id="PTHR36766">
    <property type="entry name" value="PLANT BROAD-SPECTRUM MILDEW RESISTANCE PROTEIN RPW8"/>
    <property type="match status" value="1"/>
</dbReference>
<evidence type="ECO:0000259" key="7">
    <source>
        <dbReference type="Pfam" id="PF18052"/>
    </source>
</evidence>
<dbReference type="Gene3D" id="1.20.5.4130">
    <property type="match status" value="1"/>
</dbReference>
<keyword evidence="4" id="KW-0611">Plant defense</keyword>
<dbReference type="EMBL" id="WHWC01000011">
    <property type="protein sequence ID" value="KAG8373770.1"/>
    <property type="molecule type" value="Genomic_DNA"/>
</dbReference>
<dbReference type="Pfam" id="PF18052">
    <property type="entry name" value="Rx_N"/>
    <property type="match status" value="1"/>
</dbReference>
<evidence type="ECO:0000259" key="8">
    <source>
        <dbReference type="Pfam" id="PF25019"/>
    </source>
</evidence>
<dbReference type="GO" id="GO:0043531">
    <property type="term" value="F:ADP binding"/>
    <property type="evidence" value="ECO:0007669"/>
    <property type="project" value="InterPro"/>
</dbReference>
<comment type="caution">
    <text evidence="9">The sequence shown here is derived from an EMBL/GenBank/DDBJ whole genome shotgun (WGS) entry which is preliminary data.</text>
</comment>
<sequence>MADSLVSVLAQTILANLNSVALREIGLACGLKDELNNLQSIFGIIQLVLQDAELKQRKSEAIQSWLRKLKNVAYDTENILDKIATEGLRRRVKNIRKKLDVVAEERHKFHSPEGITEDGFGNTLDTRMTSSLVNELEICGRKEEKEMIIEKLLDSKREQHDLSVYAIWGMGGIGKTTLAQLVYNDERTTKDFALRIWVCVSDDFSIQRKVEGTKIFMVLDDVWNENHRQWDGLKEVLRCGSKGSMLIVMTRIEKVAIMMATITPHKIECLLEHDSWSLFKRRAFEGREEEENLVAIGKVIVKKCGGIPLAINALGSLMRFKSYESEWYLVRSCYDLKRLPESLTCLLNLQTLKLTNSDELLELPKGLKFMKKFWFPEMEDFSSLRCTPPGLGDLSCLHRLSIFIVGEDASHQIHQLKELNLGGKLSIQGLEKVRNLEDAKSANLMRKKNLTSLSLSWTYGVENSALYFEEVLEGLQPHKDLVKICIESY</sequence>
<dbReference type="Gene3D" id="1.10.8.430">
    <property type="entry name" value="Helical domain of apoptotic protease-activating factors"/>
    <property type="match status" value="1"/>
</dbReference>
<keyword evidence="3" id="KW-0547">Nucleotide-binding</keyword>
<dbReference type="InterPro" id="IPR027417">
    <property type="entry name" value="P-loop_NTPase"/>
</dbReference>
<evidence type="ECO:0000313" key="9">
    <source>
        <dbReference type="EMBL" id="KAG8373770.1"/>
    </source>
</evidence>
<keyword evidence="2" id="KW-0677">Repeat</keyword>
<keyword evidence="5" id="KW-0067">ATP-binding</keyword>
<keyword evidence="10" id="KW-1185">Reference proteome</keyword>
<name>A0AAV6X3P4_9LAMI</name>
<evidence type="ECO:0000313" key="10">
    <source>
        <dbReference type="Proteomes" id="UP000826271"/>
    </source>
</evidence>
<evidence type="ECO:0000256" key="4">
    <source>
        <dbReference type="ARBA" id="ARBA00022821"/>
    </source>
</evidence>
<evidence type="ECO:0000256" key="3">
    <source>
        <dbReference type="ARBA" id="ARBA00022741"/>
    </source>
</evidence>
<dbReference type="PRINTS" id="PR00364">
    <property type="entry name" value="DISEASERSIST"/>
</dbReference>
<evidence type="ECO:0008006" key="11">
    <source>
        <dbReference type="Google" id="ProtNLM"/>
    </source>
</evidence>
<keyword evidence="1" id="KW-0433">Leucine-rich repeat</keyword>